<dbReference type="PRINTS" id="PR00881">
    <property type="entry name" value="L7ARS6FAMILY"/>
</dbReference>
<dbReference type="AlphaFoldDB" id="A0A391NSC1"/>
<dbReference type="Proteomes" id="UP000265618">
    <property type="component" value="Unassembled WGS sequence"/>
</dbReference>
<reference evidence="8 9" key="1">
    <citation type="journal article" date="2018" name="PLoS ONE">
        <title>The draft genome of Kipferlia bialata reveals reductive genome evolution in fornicate parasites.</title>
        <authorList>
            <person name="Tanifuji G."/>
            <person name="Takabayashi S."/>
            <person name="Kume K."/>
            <person name="Takagi M."/>
            <person name="Nakayama T."/>
            <person name="Kamikawa R."/>
            <person name="Inagaki Y."/>
            <person name="Hashimoto T."/>
        </authorList>
    </citation>
    <scope>NUCLEOTIDE SEQUENCE [LARGE SCALE GENOMIC DNA]</scope>
    <source>
        <strain evidence="8">NY0173</strain>
    </source>
</reference>
<dbReference type="GO" id="GO:0031429">
    <property type="term" value="C:box H/ACA snoRNP complex"/>
    <property type="evidence" value="ECO:0007669"/>
    <property type="project" value="UniProtKB-UniRule"/>
</dbReference>
<evidence type="ECO:0000256" key="1">
    <source>
        <dbReference type="ARBA" id="ARBA00004604"/>
    </source>
</evidence>
<dbReference type="InterPro" id="IPR004038">
    <property type="entry name" value="Ribosomal_eL8/eL30/eS12/Gad45"/>
</dbReference>
<dbReference type="InterPro" id="IPR029064">
    <property type="entry name" value="Ribosomal_eL30-like_sf"/>
</dbReference>
<dbReference type="GO" id="GO:0031120">
    <property type="term" value="P:snRNA pseudouridine synthesis"/>
    <property type="evidence" value="ECO:0007669"/>
    <property type="project" value="UniProtKB-UniRule"/>
</dbReference>
<keyword evidence="5 6" id="KW-0687">Ribonucleoprotein</keyword>
<evidence type="ECO:0000313" key="9">
    <source>
        <dbReference type="Proteomes" id="UP000265618"/>
    </source>
</evidence>
<keyword evidence="3 6" id="KW-0694">RNA-binding</keyword>
<dbReference type="InterPro" id="IPR018492">
    <property type="entry name" value="Ribosomal_eL8/Nhp2"/>
</dbReference>
<gene>
    <name evidence="8" type="ORF">KIPB_007276</name>
</gene>
<evidence type="ECO:0000256" key="3">
    <source>
        <dbReference type="ARBA" id="ARBA00022884"/>
    </source>
</evidence>
<evidence type="ECO:0000256" key="6">
    <source>
        <dbReference type="RuleBase" id="RU366039"/>
    </source>
</evidence>
<sequence length="148" mass="16283">MGKHTTKTEEGSSAELKPVSWIANPIADEKLTKKTLKLIQKGVATKSIRRGVRAATKAVRRSEKGIMVIAGDVSPVDIISHLPVLCETNAIPYFFVREQGSLGIAAGTKRSTAVVFMREPEESDEHYKRYSEIASKAGQFLKQVLKVE</sequence>
<keyword evidence="9" id="KW-1185">Reference proteome</keyword>
<keyword evidence="4 6" id="KW-0539">Nucleus</keyword>
<dbReference type="Gene3D" id="3.30.1330.30">
    <property type="match status" value="1"/>
</dbReference>
<dbReference type="SUPFAM" id="SSF55315">
    <property type="entry name" value="L30e-like"/>
    <property type="match status" value="1"/>
</dbReference>
<comment type="caution">
    <text evidence="8">The sequence shown here is derived from an EMBL/GenBank/DDBJ whole genome shotgun (WGS) entry which is preliminary data.</text>
</comment>
<dbReference type="InterPro" id="IPR002415">
    <property type="entry name" value="H/ACA_rnp_Nhp2-like"/>
</dbReference>
<comment type="subcellular location">
    <subcellularLocation>
        <location evidence="1 6">Nucleus</location>
        <location evidence="1 6">Nucleolus</location>
    </subcellularLocation>
</comment>
<dbReference type="EMBL" id="BDIP01002018">
    <property type="protein sequence ID" value="GCA63006.1"/>
    <property type="molecule type" value="Genomic_DNA"/>
</dbReference>
<proteinExistence type="inferred from homology"/>
<evidence type="ECO:0000313" key="8">
    <source>
        <dbReference type="EMBL" id="GCA63006.1"/>
    </source>
</evidence>
<evidence type="ECO:0000256" key="5">
    <source>
        <dbReference type="ARBA" id="ARBA00023274"/>
    </source>
</evidence>
<comment type="function">
    <text evidence="6">Common component of the spliceosome and rRNA processing machinery.</text>
</comment>
<feature type="domain" description="Ribosomal protein eL8/eL30/eS12/Gadd45" evidence="7">
    <location>
        <begin position="35"/>
        <end position="125"/>
    </location>
</feature>
<dbReference type="GO" id="GO:0000398">
    <property type="term" value="P:mRNA splicing, via spliceosome"/>
    <property type="evidence" value="ECO:0007669"/>
    <property type="project" value="UniProtKB-UniRule"/>
</dbReference>
<organism evidence="8 9">
    <name type="scientific">Kipferlia bialata</name>
    <dbReference type="NCBI Taxonomy" id="797122"/>
    <lineage>
        <taxon>Eukaryota</taxon>
        <taxon>Metamonada</taxon>
        <taxon>Carpediemonas-like organisms</taxon>
        <taxon>Kipferlia</taxon>
    </lineage>
</organism>
<dbReference type="GO" id="GO:0003723">
    <property type="term" value="F:RNA binding"/>
    <property type="evidence" value="ECO:0007669"/>
    <property type="project" value="UniProtKB-UniRule"/>
</dbReference>
<dbReference type="InterPro" id="IPR050257">
    <property type="entry name" value="eL8/uL1-like"/>
</dbReference>
<evidence type="ECO:0000256" key="2">
    <source>
        <dbReference type="ARBA" id="ARBA00007337"/>
    </source>
</evidence>
<dbReference type="PRINTS" id="PR00883">
    <property type="entry name" value="NUCLEARHMG"/>
</dbReference>
<dbReference type="OrthoDB" id="5364946at2759"/>
<name>A0A391NSC1_9EUKA</name>
<protein>
    <recommendedName>
        <fullName evidence="6">H/ACA ribonucleoprotein complex subunit 2</fullName>
    </recommendedName>
    <alternativeName>
        <fullName evidence="6">Nucleolar protein family A member 2</fullName>
    </alternativeName>
</protein>
<accession>A0A391NSC1</accession>
<dbReference type="Pfam" id="PF01248">
    <property type="entry name" value="Ribosomal_L7Ae"/>
    <property type="match status" value="1"/>
</dbReference>
<dbReference type="PANTHER" id="PTHR23105">
    <property type="entry name" value="RIBOSOMAL PROTEIN L7AE FAMILY MEMBER"/>
    <property type="match status" value="1"/>
</dbReference>
<comment type="function">
    <text evidence="6">Required for ribosome biogenesis. Part of a complex which catalyzes pseudouridylation of rRNA. This involves the isomerization of uridine such that the ribose is subsequently attached to C5, instead of the normal N1. Pseudouridine ('psi') residues may serve to stabilize the conformation of rRNAs.</text>
</comment>
<comment type="similarity">
    <text evidence="2 6">Belongs to the eukaryotic ribosomal protein eL8 family.</text>
</comment>
<evidence type="ECO:0000259" key="7">
    <source>
        <dbReference type="Pfam" id="PF01248"/>
    </source>
</evidence>
<evidence type="ECO:0000256" key="4">
    <source>
        <dbReference type="ARBA" id="ARBA00023242"/>
    </source>
</evidence>